<evidence type="ECO:0000259" key="1">
    <source>
        <dbReference type="Pfam" id="PF00144"/>
    </source>
</evidence>
<evidence type="ECO:0000313" key="2">
    <source>
        <dbReference type="EMBL" id="KAK8007955.1"/>
    </source>
</evidence>
<dbReference type="Gene3D" id="3.40.710.10">
    <property type="entry name" value="DD-peptidase/beta-lactamase superfamily"/>
    <property type="match status" value="1"/>
</dbReference>
<dbReference type="InterPro" id="IPR050789">
    <property type="entry name" value="Diverse_Enzym_Activities"/>
</dbReference>
<comment type="caution">
    <text evidence="2">The sequence shown here is derived from an EMBL/GenBank/DDBJ whole genome shotgun (WGS) entry which is preliminary data.</text>
</comment>
<dbReference type="InterPro" id="IPR012338">
    <property type="entry name" value="Beta-lactam/transpept-like"/>
</dbReference>
<keyword evidence="3" id="KW-1185">Reference proteome</keyword>
<evidence type="ECO:0000313" key="3">
    <source>
        <dbReference type="Proteomes" id="UP001396898"/>
    </source>
</evidence>
<dbReference type="SUPFAM" id="SSF56601">
    <property type="entry name" value="beta-lactamase/transpeptidase-like"/>
    <property type="match status" value="1"/>
</dbReference>
<reference evidence="2 3" key="1">
    <citation type="submission" date="2023-01" db="EMBL/GenBank/DDBJ databases">
        <title>Analysis of 21 Apiospora genomes using comparative genomics revels a genus with tremendous synthesis potential of carbohydrate active enzymes and secondary metabolites.</title>
        <authorList>
            <person name="Sorensen T."/>
        </authorList>
    </citation>
    <scope>NUCLEOTIDE SEQUENCE [LARGE SCALE GENOMIC DNA]</scope>
    <source>
        <strain evidence="2 3">CBS 20057</strain>
    </source>
</reference>
<dbReference type="EMBL" id="JAQQWI010000016">
    <property type="protein sequence ID" value="KAK8007955.1"/>
    <property type="molecule type" value="Genomic_DNA"/>
</dbReference>
<gene>
    <name evidence="2" type="ORF">PG991_010506</name>
</gene>
<accession>A0ABR1RBX5</accession>
<name>A0ABR1RBX5_9PEZI</name>
<dbReference type="Proteomes" id="UP001396898">
    <property type="component" value="Unassembled WGS sequence"/>
</dbReference>
<organism evidence="2 3">
    <name type="scientific">Apiospora marii</name>
    <dbReference type="NCBI Taxonomy" id="335849"/>
    <lineage>
        <taxon>Eukaryota</taxon>
        <taxon>Fungi</taxon>
        <taxon>Dikarya</taxon>
        <taxon>Ascomycota</taxon>
        <taxon>Pezizomycotina</taxon>
        <taxon>Sordariomycetes</taxon>
        <taxon>Xylariomycetidae</taxon>
        <taxon>Amphisphaeriales</taxon>
        <taxon>Apiosporaceae</taxon>
        <taxon>Apiospora</taxon>
    </lineage>
</organism>
<feature type="domain" description="Beta-lactamase-related" evidence="1">
    <location>
        <begin position="24"/>
        <end position="391"/>
    </location>
</feature>
<dbReference type="PANTHER" id="PTHR43283">
    <property type="entry name" value="BETA-LACTAMASE-RELATED"/>
    <property type="match status" value="1"/>
</dbReference>
<dbReference type="Pfam" id="PF00144">
    <property type="entry name" value="Beta-lactamase"/>
    <property type="match status" value="1"/>
</dbReference>
<dbReference type="PANTHER" id="PTHR43283:SF3">
    <property type="entry name" value="BETA-LACTAMASE FAMILY PROTEIN (AFU_ORTHOLOGUE AFUA_5G07500)"/>
    <property type="match status" value="1"/>
</dbReference>
<dbReference type="InterPro" id="IPR001466">
    <property type="entry name" value="Beta-lactam-related"/>
</dbReference>
<proteinExistence type="predicted"/>
<protein>
    <submittedName>
        <fullName evidence="2">Beta-lactamase-related protein</fullName>
    </submittedName>
</protein>
<sequence length="415" mass="45039">MPFDTSTLERLDKHVDVACADPASGIPGVAVVVVGKDGEELFAKAAGKRGVDSTEPMSLDSIYFIASCTKLLTGIALMQLVEQGNLQLDDSNQIESLCPELKHLKVLRSDGTLEDKKVGITLRMLLSHTAGFGYAFFNERLRDWVVGAGLNVFPETVQDVTMPLLFQPGEGWEYGTGVDWAGIALERCTGLSLNEYLQKHLFAPLGIKGMSMIPSQEMRSRLAHMHARGRDGTLKARGHLLQAPLTIDPNNVAQTRTIFNSGGAGMFAKPQEYCKILAVLLNDGTCPRTGAKILGKDTVEEMFRNQVPQFPNLGRQGIPAAVPDLTNPLPDLYPVEGNPPQGWGLTFMQSNGGATGRSPGTGHWAGLANTWWWCDRESGVAGMVCSQILPFADAAVLGLWTQVETEVYQALKQDK</sequence>